<proteinExistence type="predicted"/>
<keyword evidence="1" id="KW-0732">Signal</keyword>
<feature type="chain" id="PRO_5042964505" evidence="1">
    <location>
        <begin position="18"/>
        <end position="112"/>
    </location>
</feature>
<protein>
    <submittedName>
        <fullName evidence="2">Uncharacterized protein</fullName>
    </submittedName>
</protein>
<dbReference type="EMBL" id="WIXE01022832">
    <property type="protein sequence ID" value="KAK5967079.1"/>
    <property type="molecule type" value="Genomic_DNA"/>
</dbReference>
<gene>
    <name evidence="2" type="ORF">GCK32_005379</name>
</gene>
<dbReference type="AlphaFoldDB" id="A0AAN8IAJ7"/>
<feature type="signal peptide" evidence="1">
    <location>
        <begin position="1"/>
        <end position="17"/>
    </location>
</feature>
<name>A0AAN8IAJ7_TRICO</name>
<comment type="caution">
    <text evidence="2">The sequence shown here is derived from an EMBL/GenBank/DDBJ whole genome shotgun (WGS) entry which is preliminary data.</text>
</comment>
<evidence type="ECO:0000256" key="1">
    <source>
        <dbReference type="SAM" id="SignalP"/>
    </source>
</evidence>
<keyword evidence="3" id="KW-1185">Reference proteome</keyword>
<evidence type="ECO:0000313" key="3">
    <source>
        <dbReference type="Proteomes" id="UP001331761"/>
    </source>
</evidence>
<reference evidence="2 3" key="1">
    <citation type="submission" date="2019-10" db="EMBL/GenBank/DDBJ databases">
        <title>Assembly and Annotation for the nematode Trichostrongylus colubriformis.</title>
        <authorList>
            <person name="Martin J."/>
        </authorList>
    </citation>
    <scope>NUCLEOTIDE SEQUENCE [LARGE SCALE GENOMIC DNA]</scope>
    <source>
        <strain evidence="2">G859</strain>
        <tissue evidence="2">Whole worm</tissue>
    </source>
</reference>
<accession>A0AAN8IAJ7</accession>
<dbReference type="Proteomes" id="UP001331761">
    <property type="component" value="Unassembled WGS sequence"/>
</dbReference>
<sequence>MKLMFLVLLLLFAAAHGTDYPFAIRLENGTFVYPFAMQLKDIDLKRNSGETGTTVYPFAIQLKDIDIKGIRGESGASKEKSETKNVFEKVAGEVKRLKEKWNDRKNTRKQKD</sequence>
<organism evidence="2 3">
    <name type="scientific">Trichostrongylus colubriformis</name>
    <name type="common">Black scour worm</name>
    <dbReference type="NCBI Taxonomy" id="6319"/>
    <lineage>
        <taxon>Eukaryota</taxon>
        <taxon>Metazoa</taxon>
        <taxon>Ecdysozoa</taxon>
        <taxon>Nematoda</taxon>
        <taxon>Chromadorea</taxon>
        <taxon>Rhabditida</taxon>
        <taxon>Rhabditina</taxon>
        <taxon>Rhabditomorpha</taxon>
        <taxon>Strongyloidea</taxon>
        <taxon>Trichostrongylidae</taxon>
        <taxon>Trichostrongylus</taxon>
    </lineage>
</organism>
<evidence type="ECO:0000313" key="2">
    <source>
        <dbReference type="EMBL" id="KAK5967079.1"/>
    </source>
</evidence>